<protein>
    <submittedName>
        <fullName evidence="2">Uncharacterized protein</fullName>
    </submittedName>
</protein>
<keyword evidence="3" id="KW-1185">Reference proteome</keyword>
<dbReference type="EMBL" id="JAGTJS010000008">
    <property type="protein sequence ID" value="KAH7260251.1"/>
    <property type="molecule type" value="Genomic_DNA"/>
</dbReference>
<dbReference type="Gene3D" id="1.25.40.10">
    <property type="entry name" value="Tetratricopeptide repeat domain"/>
    <property type="match status" value="1"/>
</dbReference>
<feature type="compositionally biased region" description="Basic and acidic residues" evidence="1">
    <location>
        <begin position="424"/>
        <end position="439"/>
    </location>
</feature>
<gene>
    <name evidence="2" type="ORF">B0J15DRAFT_282482</name>
</gene>
<dbReference type="AlphaFoldDB" id="A0A9P9HMT7"/>
<evidence type="ECO:0000313" key="3">
    <source>
        <dbReference type="Proteomes" id="UP000736672"/>
    </source>
</evidence>
<evidence type="ECO:0000256" key="1">
    <source>
        <dbReference type="SAM" id="MobiDB-lite"/>
    </source>
</evidence>
<accession>A0A9P9HMT7</accession>
<dbReference type="SUPFAM" id="SSF48452">
    <property type="entry name" value="TPR-like"/>
    <property type="match status" value="1"/>
</dbReference>
<dbReference type="Proteomes" id="UP000736672">
    <property type="component" value="Unassembled WGS sequence"/>
</dbReference>
<dbReference type="OrthoDB" id="20872at2759"/>
<proteinExistence type="predicted"/>
<dbReference type="InterPro" id="IPR011990">
    <property type="entry name" value="TPR-like_helical_dom_sf"/>
</dbReference>
<reference evidence="2" key="1">
    <citation type="journal article" date="2021" name="Nat. Commun.">
        <title>Genetic determinants of endophytism in the Arabidopsis root mycobiome.</title>
        <authorList>
            <person name="Mesny F."/>
            <person name="Miyauchi S."/>
            <person name="Thiergart T."/>
            <person name="Pickel B."/>
            <person name="Atanasova L."/>
            <person name="Karlsson M."/>
            <person name="Huettel B."/>
            <person name="Barry K.W."/>
            <person name="Haridas S."/>
            <person name="Chen C."/>
            <person name="Bauer D."/>
            <person name="Andreopoulos W."/>
            <person name="Pangilinan J."/>
            <person name="LaButti K."/>
            <person name="Riley R."/>
            <person name="Lipzen A."/>
            <person name="Clum A."/>
            <person name="Drula E."/>
            <person name="Henrissat B."/>
            <person name="Kohler A."/>
            <person name="Grigoriev I.V."/>
            <person name="Martin F.M."/>
            <person name="Hacquard S."/>
        </authorList>
    </citation>
    <scope>NUCLEOTIDE SEQUENCE</scope>
    <source>
        <strain evidence="2">FSSC 5 MPI-SDFR-AT-0091</strain>
    </source>
</reference>
<comment type="caution">
    <text evidence="2">The sequence shown here is derived from an EMBL/GenBank/DDBJ whole genome shotgun (WGS) entry which is preliminary data.</text>
</comment>
<name>A0A9P9HMT7_FUSSL</name>
<feature type="region of interest" description="Disordered" evidence="1">
    <location>
        <begin position="422"/>
        <end position="451"/>
    </location>
</feature>
<sequence>MAQVERLWAIYEELVDSTCKNQQTTSEDAIRLKNRLQEVAKVVKAKTKGSLRVDFSASTSSSPKVEADVFLEGEDNDTTPEARRLPHESLSLYRRKTYGNGIGQDSIMLDAESEPGYTGAIPGTVTAKGFGVECWEAEYLANRQVEEPRKAEKAKFKCVEEKKILRRIDEVRRGTRLHERSEDQRKTDLEEFTAVACKPKHETNQDPSQSPGSLCHILNRTEIFTDFTTKSSISSEWASLKNADHGKWHLLWQIILARELALDLENPPELSSSELSRSVLAALIIQDQWLQNVEVVMEEMPLNLSGLRKLAATGEVKARAEDHKEQGDRAVEEKQWKIAKEFYTKAIELDLSSATYRAARPVADLQLGNWANAAQDALVATKLDPKNVHAWNMLAAAWKKGGNDVRALAAYEHAVKLAGSKTTDQMKQDLAETKARVEELSSPQPEQDQVSRDKALKALGDQQWDTFLHPTRLQSHCHEAQVEGLICFAQHIRWPYLDELRANAKDAWKKTTTGAIVSCLMQDWLLGLTLPGKWVALKLMSCLIEMSPSISKIRLTESYQHGLSLPQCSYWRSRSVLGRVLGAWSGVTSLCGWVGPCPPVVVDHPMSKKKSSACMMVDAKPVDLLKSSGIASRGPDYHLARWRPSPDEDLWTYSDDMTNDKQWVTIPHPRIQDLRPVAVKAIRLKQIHPHLPANERNVEYRASIDFSFVIRKLVPLTKVVTYTLFTNPIFVSLPPCHGGKSGGHEVHAREVQKNQTVVIPVHQMKDFDGNNKDGRLIVINAACNGGEIMARAWCAEKGRNAVVRRGGGPCYACATRVASKGEFDFGVLIWVSHMDV</sequence>
<evidence type="ECO:0000313" key="2">
    <source>
        <dbReference type="EMBL" id="KAH7260251.1"/>
    </source>
</evidence>
<dbReference type="PANTHER" id="PTHR42345">
    <property type="entry name" value="TPR_REGION DOMAIN-CONTAINING PROTEIN"/>
    <property type="match status" value="1"/>
</dbReference>
<dbReference type="PANTHER" id="PTHR42345:SF2">
    <property type="entry name" value="HELICASE-LIKE PROTEIN"/>
    <property type="match status" value="1"/>
</dbReference>
<organism evidence="2 3">
    <name type="scientific">Fusarium solani</name>
    <name type="common">Filamentous fungus</name>
    <dbReference type="NCBI Taxonomy" id="169388"/>
    <lineage>
        <taxon>Eukaryota</taxon>
        <taxon>Fungi</taxon>
        <taxon>Dikarya</taxon>
        <taxon>Ascomycota</taxon>
        <taxon>Pezizomycotina</taxon>
        <taxon>Sordariomycetes</taxon>
        <taxon>Hypocreomycetidae</taxon>
        <taxon>Hypocreales</taxon>
        <taxon>Nectriaceae</taxon>
        <taxon>Fusarium</taxon>
        <taxon>Fusarium solani species complex</taxon>
    </lineage>
</organism>